<evidence type="ECO:0000256" key="15">
    <source>
        <dbReference type="ARBA" id="ARBA00023136"/>
    </source>
</evidence>
<protein>
    <recommendedName>
        <fullName evidence="17">Folylpolyglutamate synthase</fullName>
        <ecNumber evidence="17">6.3.2.17</ecNumber>
    </recommendedName>
    <alternativeName>
        <fullName evidence="17">Folylpoly-gamma-glutamate synthetase</fullName>
    </alternativeName>
    <alternativeName>
        <fullName evidence="17">Tetrahydrofolylpolyglutamate synthase</fullName>
    </alternativeName>
</protein>
<keyword evidence="6" id="KW-0963">Cytoplasm</keyword>
<keyword evidence="13" id="KW-0460">Magnesium</keyword>
<evidence type="ECO:0000256" key="8">
    <source>
        <dbReference type="ARBA" id="ARBA00022598"/>
    </source>
</evidence>
<dbReference type="PANTHER" id="PTHR11136:SF5">
    <property type="entry name" value="FOLYLPOLYGLUTAMATE SYNTHASE, MITOCHONDRIAL"/>
    <property type="match status" value="1"/>
</dbReference>
<dbReference type="InterPro" id="IPR036615">
    <property type="entry name" value="Mur_ligase_C_dom_sf"/>
</dbReference>
<evidence type="ECO:0000256" key="3">
    <source>
        <dbReference type="ARBA" id="ARBA00004496"/>
    </source>
</evidence>
<dbReference type="EC" id="6.3.2.17" evidence="17"/>
<evidence type="ECO:0000256" key="14">
    <source>
        <dbReference type="ARBA" id="ARBA00023128"/>
    </source>
</evidence>
<evidence type="ECO:0000256" key="7">
    <source>
        <dbReference type="ARBA" id="ARBA00022563"/>
    </source>
</evidence>
<evidence type="ECO:0000256" key="5">
    <source>
        <dbReference type="ARBA" id="ARBA00008276"/>
    </source>
</evidence>
<accession>A0ABR3Z5Z3</accession>
<evidence type="ECO:0000313" key="19">
    <source>
        <dbReference type="Proteomes" id="UP001583280"/>
    </source>
</evidence>
<evidence type="ECO:0000256" key="2">
    <source>
        <dbReference type="ARBA" id="ARBA00004305"/>
    </source>
</evidence>
<dbReference type="Gene3D" id="3.40.1190.10">
    <property type="entry name" value="Mur-like, catalytic domain"/>
    <property type="match status" value="1"/>
</dbReference>
<keyword evidence="19" id="KW-1185">Reference proteome</keyword>
<comment type="pathway">
    <text evidence="4 17">Cofactor biosynthesis; tetrahydrofolylpolyglutamate biosynthesis.</text>
</comment>
<gene>
    <name evidence="18" type="primary">MET7</name>
    <name evidence="18" type="ORF">Cpir12675_002950</name>
</gene>
<evidence type="ECO:0000256" key="16">
    <source>
        <dbReference type="ARBA" id="ARBA00047493"/>
    </source>
</evidence>
<dbReference type="PROSITE" id="PS01011">
    <property type="entry name" value="FOLYLPOLYGLU_SYNT_1"/>
    <property type="match status" value="1"/>
</dbReference>
<dbReference type="InterPro" id="IPR001645">
    <property type="entry name" value="Folylpolyglutamate_synth"/>
</dbReference>
<dbReference type="InterPro" id="IPR018109">
    <property type="entry name" value="Folylpolyglutamate_synth_CS"/>
</dbReference>
<evidence type="ECO:0000256" key="17">
    <source>
        <dbReference type="PIRNR" id="PIRNR038895"/>
    </source>
</evidence>
<evidence type="ECO:0000256" key="4">
    <source>
        <dbReference type="ARBA" id="ARBA00005150"/>
    </source>
</evidence>
<sequence length="542" mass="59693">MVPTSRLSRNGALALLAARSHTASTRCSIRTLTHTLVSDNRGRSYNVSQGSSYKCPNNKLTRLSQDAIETLNSLQSSNAVVEARKKAGIKPNQASIKDMHAYLARLGHSLADLDRLNIVHVAGTKGKGSTCAYVNSILASWQRVHGTPRRTGLLISPHLISVRERIQLNSQPISETLFTHYFFDVWEKLRQAETETIQMGSSATTERPSYARYLTLMAYHIFLEEGVDVAVIETGIGGEFDSTNLASKPAATGISMLGIDHVFVLGDTVEKIAWHKAGIMKTGTPAFSVPQVPAAEKVLQDRAREKTVGLQFVDLDSRLEGIKIKPDADFQKSNASLAIRLAETALQKLDPEFAVKTASTTALPSEFIDGLQSMVWKGRCQIKTEGKVTWHLDGAHTIDSIKVCSHWFAQECRKNTKVLIFNQQDRKEAVDFLDTMYKIIRDNKVHFSHVVFCTNVTKNPKTKDLVNHQADTENIQALTVQNNLASKWRQIDPTVSISVAPTVNDALDIARELASGLRDVKGVEVLVTGSLHLVGAVLSTME</sequence>
<dbReference type="PANTHER" id="PTHR11136">
    <property type="entry name" value="FOLYLPOLYGLUTAMATE SYNTHASE-RELATED"/>
    <property type="match status" value="1"/>
</dbReference>
<comment type="catalytic activity">
    <reaction evidence="16 17">
        <text>(6S)-5,6,7,8-tetrahydrofolyl-(gamma-L-Glu)(n) + L-glutamate + ATP = (6S)-5,6,7,8-tetrahydrofolyl-(gamma-L-Glu)(n+1) + ADP + phosphate + H(+)</text>
        <dbReference type="Rhea" id="RHEA:10580"/>
        <dbReference type="Rhea" id="RHEA-COMP:14738"/>
        <dbReference type="Rhea" id="RHEA-COMP:14740"/>
        <dbReference type="ChEBI" id="CHEBI:15378"/>
        <dbReference type="ChEBI" id="CHEBI:29985"/>
        <dbReference type="ChEBI" id="CHEBI:30616"/>
        <dbReference type="ChEBI" id="CHEBI:43474"/>
        <dbReference type="ChEBI" id="CHEBI:141005"/>
        <dbReference type="ChEBI" id="CHEBI:456216"/>
        <dbReference type="EC" id="6.3.2.17"/>
    </reaction>
</comment>
<keyword evidence="8 17" id="KW-0436">Ligase</keyword>
<keyword evidence="9" id="KW-0479">Metal-binding</keyword>
<proteinExistence type="inferred from homology"/>
<dbReference type="EMBL" id="JAWDJO010000063">
    <property type="protein sequence ID" value="KAL1896035.1"/>
    <property type="molecule type" value="Genomic_DNA"/>
</dbReference>
<name>A0ABR3Z5Z3_9PEZI</name>
<dbReference type="GO" id="GO:0004326">
    <property type="term" value="F:tetrahydrofolylpolyglutamate synthase activity"/>
    <property type="evidence" value="ECO:0007669"/>
    <property type="project" value="UniProtKB-EC"/>
</dbReference>
<reference evidence="18 19" key="1">
    <citation type="journal article" date="2024" name="IMA Fungus">
        <title>IMA Genome - F19 : A genome assembly and annotation guide to empower mycologists, including annotated draft genome sequences of Ceratocystis pirilliformis, Diaporthe australafricana, Fusarium ophioides, Paecilomyces lecythidis, and Sporothrix stenoceras.</title>
        <authorList>
            <person name="Aylward J."/>
            <person name="Wilson A.M."/>
            <person name="Visagie C.M."/>
            <person name="Spraker J."/>
            <person name="Barnes I."/>
            <person name="Buitendag C."/>
            <person name="Ceriani C."/>
            <person name="Del Mar Angel L."/>
            <person name="du Plessis D."/>
            <person name="Fuchs T."/>
            <person name="Gasser K."/>
            <person name="Kramer D."/>
            <person name="Li W."/>
            <person name="Munsamy K."/>
            <person name="Piso A."/>
            <person name="Price J.L."/>
            <person name="Sonnekus B."/>
            <person name="Thomas C."/>
            <person name="van der Nest A."/>
            <person name="van Dijk A."/>
            <person name="van Heerden A."/>
            <person name="van Vuuren N."/>
            <person name="Yilmaz N."/>
            <person name="Duong T.A."/>
            <person name="van der Merwe N.A."/>
            <person name="Wingfield M.J."/>
            <person name="Wingfield B.D."/>
        </authorList>
    </citation>
    <scope>NUCLEOTIDE SEQUENCE [LARGE SCALE GENOMIC DNA]</scope>
    <source>
        <strain evidence="18 19">CMW 12675</strain>
    </source>
</reference>
<keyword evidence="10" id="KW-0547">Nucleotide-binding</keyword>
<dbReference type="Proteomes" id="UP001583280">
    <property type="component" value="Unassembled WGS sequence"/>
</dbReference>
<dbReference type="PIRSF" id="PIRSF038895">
    <property type="entry name" value="FPGS"/>
    <property type="match status" value="1"/>
</dbReference>
<keyword evidence="15" id="KW-0472">Membrane</keyword>
<dbReference type="Gene3D" id="3.90.190.20">
    <property type="entry name" value="Mur ligase, C-terminal domain"/>
    <property type="match status" value="1"/>
</dbReference>
<evidence type="ECO:0000256" key="11">
    <source>
        <dbReference type="ARBA" id="ARBA00022792"/>
    </source>
</evidence>
<keyword evidence="7 17" id="KW-0554">One-carbon metabolism</keyword>
<dbReference type="SUPFAM" id="SSF53244">
    <property type="entry name" value="MurD-like peptide ligases, peptide-binding domain"/>
    <property type="match status" value="1"/>
</dbReference>
<keyword evidence="12" id="KW-0067">ATP-binding</keyword>
<organism evidence="18 19">
    <name type="scientific">Ceratocystis pirilliformis</name>
    <dbReference type="NCBI Taxonomy" id="259994"/>
    <lineage>
        <taxon>Eukaryota</taxon>
        <taxon>Fungi</taxon>
        <taxon>Dikarya</taxon>
        <taxon>Ascomycota</taxon>
        <taxon>Pezizomycotina</taxon>
        <taxon>Sordariomycetes</taxon>
        <taxon>Hypocreomycetidae</taxon>
        <taxon>Microascales</taxon>
        <taxon>Ceratocystidaceae</taxon>
        <taxon>Ceratocystis</taxon>
    </lineage>
</organism>
<keyword evidence="14" id="KW-0496">Mitochondrion</keyword>
<comment type="subcellular location">
    <subcellularLocation>
        <location evidence="3">Cytoplasm</location>
    </subcellularLocation>
    <subcellularLocation>
        <location evidence="1">Mitochondrion inner membrane</location>
    </subcellularLocation>
    <subcellularLocation>
        <location evidence="2">Mitochondrion matrix</location>
    </subcellularLocation>
</comment>
<evidence type="ECO:0000313" key="18">
    <source>
        <dbReference type="EMBL" id="KAL1896035.1"/>
    </source>
</evidence>
<comment type="function">
    <text evidence="17">Catalyzes conversion of folates to polyglutamate derivatives allowing concentration of folate compounds in the cell and the intracellular retention of these cofactors, which are important substrates for most of the folate-dependent enzymes that are involved in one-carbon transfer reactions involved in purine, pyrimidine and amino acid synthesis.</text>
</comment>
<evidence type="ECO:0000256" key="1">
    <source>
        <dbReference type="ARBA" id="ARBA00004273"/>
    </source>
</evidence>
<dbReference type="InterPro" id="IPR023600">
    <property type="entry name" value="Folylpolyglutamate_synth_euk"/>
</dbReference>
<evidence type="ECO:0000256" key="6">
    <source>
        <dbReference type="ARBA" id="ARBA00022490"/>
    </source>
</evidence>
<keyword evidence="11" id="KW-0999">Mitochondrion inner membrane</keyword>
<dbReference type="SUPFAM" id="SSF53623">
    <property type="entry name" value="MurD-like peptide ligases, catalytic domain"/>
    <property type="match status" value="1"/>
</dbReference>
<comment type="cofactor">
    <cofactor evidence="17">
        <name>a monovalent cation</name>
        <dbReference type="ChEBI" id="CHEBI:60242"/>
    </cofactor>
    <text evidence="17">A monovalent cation.</text>
</comment>
<evidence type="ECO:0000256" key="10">
    <source>
        <dbReference type="ARBA" id="ARBA00022741"/>
    </source>
</evidence>
<evidence type="ECO:0000256" key="9">
    <source>
        <dbReference type="ARBA" id="ARBA00022723"/>
    </source>
</evidence>
<evidence type="ECO:0000256" key="13">
    <source>
        <dbReference type="ARBA" id="ARBA00022842"/>
    </source>
</evidence>
<dbReference type="NCBIfam" id="TIGR01499">
    <property type="entry name" value="folC"/>
    <property type="match status" value="1"/>
</dbReference>
<evidence type="ECO:0000256" key="12">
    <source>
        <dbReference type="ARBA" id="ARBA00022840"/>
    </source>
</evidence>
<comment type="caution">
    <text evidence="18">The sequence shown here is derived from an EMBL/GenBank/DDBJ whole genome shotgun (WGS) entry which is preliminary data.</text>
</comment>
<dbReference type="InterPro" id="IPR036565">
    <property type="entry name" value="Mur-like_cat_sf"/>
</dbReference>
<comment type="similarity">
    <text evidence="5 17">Belongs to the folylpolyglutamate synthase family.</text>
</comment>